<organism evidence="2 3">
    <name type="scientific">Streptosporangium roseum (strain ATCC 12428 / DSM 43021 / JCM 3005 / KCTC 9067 / NCIMB 10171 / NRRL 2505 / NI 9100)</name>
    <dbReference type="NCBI Taxonomy" id="479432"/>
    <lineage>
        <taxon>Bacteria</taxon>
        <taxon>Bacillati</taxon>
        <taxon>Actinomycetota</taxon>
        <taxon>Actinomycetes</taxon>
        <taxon>Streptosporangiales</taxon>
        <taxon>Streptosporangiaceae</taxon>
        <taxon>Streptosporangium</taxon>
    </lineage>
</organism>
<sequence>MPDDTAPEQGAQPGRTNHGIHISGDSVSGPIASGAHARAAISPSAPAGQGRRTFIQALEHILLDHAHLLDPDTERTVRRHIVEIMAELEREPADLVLIAALMRRLAAMLTEATLSMAPATALARLSDALSDIPTGPSPAWQMESTSYLKQVTRVRSRPVSTRERRYRERLSAEAAARDQAMTSAGDTPLTIYVSGDDAAAAALERAVAQWLTTQDRQIVYRGDAVHGSLWRALVTGVKKRVDSTTIDAGFDLAGRASGLYGFDTRQAEVDKAQAEAFATVMQALQGVESAVIHHGTLLVVKHGPNVVRRELSQLEVAHLRRNPILTSSPATILAELQRLSDQSEEEPSAALPAVQIRSALEG</sequence>
<name>D2BA77_STRRD</name>
<dbReference type="RefSeq" id="WP_012891639.1">
    <property type="nucleotide sequence ID" value="NC_013595.1"/>
</dbReference>
<dbReference type="Proteomes" id="UP000002029">
    <property type="component" value="Chromosome"/>
</dbReference>
<proteinExistence type="predicted"/>
<evidence type="ECO:0000256" key="1">
    <source>
        <dbReference type="SAM" id="MobiDB-lite"/>
    </source>
</evidence>
<dbReference type="eggNOG" id="COG3653">
    <property type="taxonomic scope" value="Bacteria"/>
</dbReference>
<dbReference type="KEGG" id="sro:Sros_5119"/>
<keyword evidence="3" id="KW-1185">Reference proteome</keyword>
<gene>
    <name evidence="2" type="ordered locus">Sros_5119</name>
</gene>
<feature type="region of interest" description="Disordered" evidence="1">
    <location>
        <begin position="1"/>
        <end position="28"/>
    </location>
</feature>
<dbReference type="OrthoDB" id="3541903at2"/>
<dbReference type="STRING" id="479432.Sros_5119"/>
<protein>
    <submittedName>
        <fullName evidence="2">Uncharacterized protein</fullName>
    </submittedName>
</protein>
<reference evidence="2 3" key="1">
    <citation type="journal article" date="2010" name="Stand. Genomic Sci.">
        <title>Complete genome sequence of Streptosporangium roseum type strain (NI 9100).</title>
        <authorList>
            <person name="Nolan M."/>
            <person name="Sikorski J."/>
            <person name="Jando M."/>
            <person name="Lucas S."/>
            <person name="Lapidus A."/>
            <person name="Glavina Del Rio T."/>
            <person name="Chen F."/>
            <person name="Tice H."/>
            <person name="Pitluck S."/>
            <person name="Cheng J.F."/>
            <person name="Chertkov O."/>
            <person name="Sims D."/>
            <person name="Meincke L."/>
            <person name="Brettin T."/>
            <person name="Han C."/>
            <person name="Detter J.C."/>
            <person name="Bruce D."/>
            <person name="Goodwin L."/>
            <person name="Land M."/>
            <person name="Hauser L."/>
            <person name="Chang Y.J."/>
            <person name="Jeffries C.D."/>
            <person name="Ivanova N."/>
            <person name="Mavromatis K."/>
            <person name="Mikhailova N."/>
            <person name="Chen A."/>
            <person name="Palaniappan K."/>
            <person name="Chain P."/>
            <person name="Rohde M."/>
            <person name="Goker M."/>
            <person name="Bristow J."/>
            <person name="Eisen J.A."/>
            <person name="Markowitz V."/>
            <person name="Hugenholtz P."/>
            <person name="Kyrpides N.C."/>
            <person name="Klenk H.P."/>
        </authorList>
    </citation>
    <scope>NUCLEOTIDE SEQUENCE [LARGE SCALE GENOMIC DNA]</scope>
    <source>
        <strain evidence="3">ATCC 12428 / DSM 43021 / JCM 3005 / NI 9100</strain>
    </source>
</reference>
<dbReference type="AlphaFoldDB" id="D2BA77"/>
<dbReference type="EMBL" id="CP001814">
    <property type="protein sequence ID" value="ACZ87902.1"/>
    <property type="molecule type" value="Genomic_DNA"/>
</dbReference>
<evidence type="ECO:0000313" key="3">
    <source>
        <dbReference type="Proteomes" id="UP000002029"/>
    </source>
</evidence>
<evidence type="ECO:0000313" key="2">
    <source>
        <dbReference type="EMBL" id="ACZ87902.1"/>
    </source>
</evidence>
<dbReference type="HOGENOM" id="CLU_764871_0_0_11"/>
<accession>D2BA77</accession>